<organism evidence="1 2">
    <name type="scientific">Dichanthelium oligosanthes</name>
    <dbReference type="NCBI Taxonomy" id="888268"/>
    <lineage>
        <taxon>Eukaryota</taxon>
        <taxon>Viridiplantae</taxon>
        <taxon>Streptophyta</taxon>
        <taxon>Embryophyta</taxon>
        <taxon>Tracheophyta</taxon>
        <taxon>Spermatophyta</taxon>
        <taxon>Magnoliopsida</taxon>
        <taxon>Liliopsida</taxon>
        <taxon>Poales</taxon>
        <taxon>Poaceae</taxon>
        <taxon>PACMAD clade</taxon>
        <taxon>Panicoideae</taxon>
        <taxon>Panicodae</taxon>
        <taxon>Paniceae</taxon>
        <taxon>Dichantheliinae</taxon>
        <taxon>Dichanthelium</taxon>
    </lineage>
</organism>
<dbReference type="OrthoDB" id="685855at2759"/>
<comment type="caution">
    <text evidence="1">The sequence shown here is derived from an EMBL/GenBank/DDBJ whole genome shotgun (WGS) entry which is preliminary data.</text>
</comment>
<sequence>LGCRSSFLELALPKVCRKAAASSTTGIAAAIATPDEVGGYAECEEYTCIISRGANPRMMHILAGETLEVRTEGSEVAGGGCKKAIFSIEPFSDWQPSTSAPAQIGAYQCWMQIDPALIGAY</sequence>
<keyword evidence="2" id="KW-1185">Reference proteome</keyword>
<reference evidence="1 2" key="1">
    <citation type="submission" date="2016-09" db="EMBL/GenBank/DDBJ databases">
        <title>The draft genome of Dichanthelium oligosanthes: A C3 panicoid grass species.</title>
        <authorList>
            <person name="Studer A.J."/>
            <person name="Schnable J.C."/>
            <person name="Brutnell T.P."/>
        </authorList>
    </citation>
    <scope>NUCLEOTIDE SEQUENCE [LARGE SCALE GENOMIC DNA]</scope>
    <source>
        <strain evidence="2">cv. Kellogg 1175</strain>
        <tissue evidence="1">Leaf</tissue>
    </source>
</reference>
<evidence type="ECO:0000313" key="1">
    <source>
        <dbReference type="EMBL" id="OEL28188.1"/>
    </source>
</evidence>
<feature type="non-terminal residue" evidence="1">
    <location>
        <position position="1"/>
    </location>
</feature>
<gene>
    <name evidence="1" type="ORF">BAE44_0010793</name>
</gene>
<accession>A0A1E5VST6</accession>
<proteinExistence type="predicted"/>
<evidence type="ECO:0000313" key="2">
    <source>
        <dbReference type="Proteomes" id="UP000095767"/>
    </source>
</evidence>
<protein>
    <submittedName>
        <fullName evidence="1">Uncharacterized protein</fullName>
    </submittedName>
</protein>
<dbReference type="Proteomes" id="UP000095767">
    <property type="component" value="Unassembled WGS sequence"/>
</dbReference>
<dbReference type="EMBL" id="LWDX02030607">
    <property type="protein sequence ID" value="OEL28188.1"/>
    <property type="molecule type" value="Genomic_DNA"/>
</dbReference>
<name>A0A1E5VST6_9POAL</name>
<dbReference type="AlphaFoldDB" id="A0A1E5VST6"/>